<evidence type="ECO:0000256" key="3">
    <source>
        <dbReference type="PROSITE-ProRule" id="PRU00221"/>
    </source>
</evidence>
<feature type="repeat" description="WD" evidence="3">
    <location>
        <begin position="167"/>
        <end position="206"/>
    </location>
</feature>
<comment type="similarity">
    <text evidence="1">Belongs to the WD repeat THOC6 family.</text>
</comment>
<proteinExistence type="inferred from homology"/>
<dbReference type="PANTHER" id="PTHR44411:SF1">
    <property type="entry name" value="THO COMPLEX SUBUNIT 6 HOMOLOG"/>
    <property type="match status" value="1"/>
</dbReference>
<dbReference type="Gene3D" id="2.130.10.10">
    <property type="entry name" value="YVTN repeat-like/Quinoprotein amine dehydrogenase"/>
    <property type="match status" value="1"/>
</dbReference>
<dbReference type="PROSITE" id="PS50294">
    <property type="entry name" value="WD_REPEATS_REGION"/>
    <property type="match status" value="1"/>
</dbReference>
<dbReference type="InterPro" id="IPR036322">
    <property type="entry name" value="WD40_repeat_dom_sf"/>
</dbReference>
<accession>A0AAN9Y1G7</accession>
<dbReference type="GO" id="GO:0000347">
    <property type="term" value="C:THO complex"/>
    <property type="evidence" value="ECO:0007669"/>
    <property type="project" value="TreeGrafter"/>
</dbReference>
<dbReference type="PANTHER" id="PTHR44411">
    <property type="entry name" value="THO COMPLEX SUBUNIT 6 HOMOLOG"/>
    <property type="match status" value="1"/>
</dbReference>
<dbReference type="Pfam" id="PF00400">
    <property type="entry name" value="WD40"/>
    <property type="match status" value="1"/>
</dbReference>
<evidence type="ECO:0000313" key="4">
    <source>
        <dbReference type="EMBL" id="KAK7579670.1"/>
    </source>
</evidence>
<dbReference type="SUPFAM" id="SSF50978">
    <property type="entry name" value="WD40 repeat-like"/>
    <property type="match status" value="1"/>
</dbReference>
<evidence type="ECO:0000256" key="2">
    <source>
        <dbReference type="ARBA" id="ARBA00022574"/>
    </source>
</evidence>
<evidence type="ECO:0000256" key="1">
    <source>
        <dbReference type="ARBA" id="ARBA00009728"/>
    </source>
</evidence>
<gene>
    <name evidence="4" type="ORF">V9T40_000299</name>
</gene>
<dbReference type="PROSITE" id="PS50082">
    <property type="entry name" value="WD_REPEATS_2"/>
    <property type="match status" value="1"/>
</dbReference>
<dbReference type="InterPro" id="IPR001680">
    <property type="entry name" value="WD40_rpt"/>
</dbReference>
<name>A0AAN9Y1G7_9HEMI</name>
<evidence type="ECO:0008006" key="6">
    <source>
        <dbReference type="Google" id="ProtNLM"/>
    </source>
</evidence>
<keyword evidence="5" id="KW-1185">Reference proteome</keyword>
<dbReference type="InterPro" id="IPR042626">
    <property type="entry name" value="THOC6"/>
</dbReference>
<dbReference type="EMBL" id="JBBCAQ010000034">
    <property type="protein sequence ID" value="KAK7579670.1"/>
    <property type="molecule type" value="Genomic_DNA"/>
</dbReference>
<dbReference type="PROSITE" id="PS51257">
    <property type="entry name" value="PROKAR_LIPOPROTEIN"/>
    <property type="match status" value="1"/>
</dbReference>
<dbReference type="SMART" id="SM00320">
    <property type="entry name" value="WD40"/>
    <property type="match status" value="2"/>
</dbReference>
<comment type="caution">
    <text evidence="4">The sequence shown here is derived from an EMBL/GenBank/DDBJ whole genome shotgun (WGS) entry which is preliminary data.</text>
</comment>
<sequence>MKTVDKSYYNTVLSAAFSSCGKYLACGNVYGDIVIYKLSALSNHSVEFFEEGLSKAPKNKILLQASKTCHISSLISNDQFLIAGIGDQIVGWSWNDLINAESSNSCPKSAWNISIPKSSDNADTHADVNALKITQNAETNLSILYAGCGDNKVHSFSLEDGRLLRSYAGHTDYIHNIDIKDNVLVSGSEDGFIRTWDCRTSEMINLLEPHRQKDVCRNDLGPWIGDVSLNDDWLLCGGGVRLSLWNLRNLTFPMSVFKKTKDDGIHVAKFHQDQILAGGMAPYFSVLSYNNELHTKIESSSGTIYSYAVSSSQNSSAMLCIAGNGNLMDISANFKFREYVIPFY</sequence>
<organism evidence="4 5">
    <name type="scientific">Parthenolecanium corni</name>
    <dbReference type="NCBI Taxonomy" id="536013"/>
    <lineage>
        <taxon>Eukaryota</taxon>
        <taxon>Metazoa</taxon>
        <taxon>Ecdysozoa</taxon>
        <taxon>Arthropoda</taxon>
        <taxon>Hexapoda</taxon>
        <taxon>Insecta</taxon>
        <taxon>Pterygota</taxon>
        <taxon>Neoptera</taxon>
        <taxon>Paraneoptera</taxon>
        <taxon>Hemiptera</taxon>
        <taxon>Sternorrhyncha</taxon>
        <taxon>Coccoidea</taxon>
        <taxon>Coccidae</taxon>
        <taxon>Parthenolecanium</taxon>
    </lineage>
</organism>
<dbReference type="InterPro" id="IPR015943">
    <property type="entry name" value="WD40/YVTN_repeat-like_dom_sf"/>
</dbReference>
<dbReference type="GO" id="GO:0006406">
    <property type="term" value="P:mRNA export from nucleus"/>
    <property type="evidence" value="ECO:0007669"/>
    <property type="project" value="TreeGrafter"/>
</dbReference>
<evidence type="ECO:0000313" key="5">
    <source>
        <dbReference type="Proteomes" id="UP001367676"/>
    </source>
</evidence>
<dbReference type="Proteomes" id="UP001367676">
    <property type="component" value="Unassembled WGS sequence"/>
</dbReference>
<reference evidence="4 5" key="1">
    <citation type="submission" date="2024-03" db="EMBL/GenBank/DDBJ databases">
        <title>Adaptation during the transition from Ophiocordyceps entomopathogen to insect associate is accompanied by gene loss and intensified selection.</title>
        <authorList>
            <person name="Ward C.M."/>
            <person name="Onetto C.A."/>
            <person name="Borneman A.R."/>
        </authorList>
    </citation>
    <scope>NUCLEOTIDE SEQUENCE [LARGE SCALE GENOMIC DNA]</scope>
    <source>
        <strain evidence="4">AWRI1</strain>
        <tissue evidence="4">Single Adult Female</tissue>
    </source>
</reference>
<keyword evidence="2 3" id="KW-0853">WD repeat</keyword>
<protein>
    <recommendedName>
        <fullName evidence="6">THO complex subunit 6</fullName>
    </recommendedName>
</protein>
<dbReference type="AlphaFoldDB" id="A0AAN9Y1G7"/>
<dbReference type="GO" id="GO:0000346">
    <property type="term" value="C:transcription export complex"/>
    <property type="evidence" value="ECO:0007669"/>
    <property type="project" value="TreeGrafter"/>
</dbReference>